<evidence type="ECO:0000256" key="1">
    <source>
        <dbReference type="ARBA" id="ARBA00022741"/>
    </source>
</evidence>
<dbReference type="InterPro" id="IPR030381">
    <property type="entry name" value="G_DYNAMIN_dom"/>
</dbReference>
<dbReference type="PANTHER" id="PTHR11566">
    <property type="entry name" value="DYNAMIN"/>
    <property type="match status" value="1"/>
</dbReference>
<dbReference type="PRINTS" id="PR00195">
    <property type="entry name" value="DYNAMIN"/>
</dbReference>
<dbReference type="SMART" id="SM00053">
    <property type="entry name" value="DYNc"/>
    <property type="match status" value="1"/>
</dbReference>
<dbReference type="Pfam" id="PF00350">
    <property type="entry name" value="Dynamin_N"/>
    <property type="match status" value="1"/>
</dbReference>
<feature type="domain" description="Dynamin-type G" evidence="5">
    <location>
        <begin position="60"/>
        <end position="226"/>
    </location>
</feature>
<organism evidence="6 7">
    <name type="scientific">Brassica campestris</name>
    <name type="common">Field mustard</name>
    <dbReference type="NCBI Taxonomy" id="3711"/>
    <lineage>
        <taxon>Eukaryota</taxon>
        <taxon>Viridiplantae</taxon>
        <taxon>Streptophyta</taxon>
        <taxon>Embryophyta</taxon>
        <taxon>Tracheophyta</taxon>
        <taxon>Spermatophyta</taxon>
        <taxon>Magnoliopsida</taxon>
        <taxon>eudicotyledons</taxon>
        <taxon>Gunneridae</taxon>
        <taxon>Pentapetalae</taxon>
        <taxon>rosids</taxon>
        <taxon>malvids</taxon>
        <taxon>Brassicales</taxon>
        <taxon>Brassicaceae</taxon>
        <taxon>Brassiceae</taxon>
        <taxon>Brassica</taxon>
    </lineage>
</organism>
<evidence type="ECO:0000256" key="3">
    <source>
        <dbReference type="ARBA" id="ARBA00023175"/>
    </source>
</evidence>
<dbReference type="CDD" id="cd08771">
    <property type="entry name" value="DLP_1"/>
    <property type="match status" value="1"/>
</dbReference>
<dbReference type="InterPro" id="IPR000375">
    <property type="entry name" value="Dynamin_stalk"/>
</dbReference>
<dbReference type="Gene3D" id="3.40.50.300">
    <property type="entry name" value="P-loop containing nucleotide triphosphate hydrolases"/>
    <property type="match status" value="1"/>
</dbReference>
<dbReference type="GO" id="GO:0003924">
    <property type="term" value="F:GTPase activity"/>
    <property type="evidence" value="ECO:0007669"/>
    <property type="project" value="InterPro"/>
</dbReference>
<dbReference type="PROSITE" id="PS51388">
    <property type="entry name" value="GED"/>
    <property type="match status" value="1"/>
</dbReference>
<dbReference type="Pfam" id="PF02212">
    <property type="entry name" value="GED"/>
    <property type="match status" value="1"/>
</dbReference>
<proteinExistence type="predicted"/>
<sequence length="605" mass="67763">MGGSMMSEVCDNNIDAGLSSLAITNNVPIQAPIVSSYNDHIRPLLDTVDRLRNLNVMKEGIQLSTIVVAGDQSSGKSSVLESLAGISLPRAADKICTRVPLVMRLQRSSSPEPKIWLKYGDKSYSTDEEHITEDICKATEAIAGTGEGVSDTPLELYVRRQSVPDLTMVDLPGITRNPVNDQPEDIYEQVSAMIKKYIEPQESIILNVLAATCDFSTCESIRMSKQKVTADDVNIGLGYVCVRNRVGDETYQEAREKEEELFKKHPFLSKIDKDIVGIPVLAKRLVEIQAKMITRCLPDIVTKILPAVITCEREAWMTFTDIIRSVESLLKLLIIQGDYSEYPDDVNMHCSTRSVLEECKCIGLPNFIPRSAFVSILTKRLDAIHARPVEFMREIWDYVEVVLLSVINKYSENFSQIQPSIQRPCRRLISKIREQSVTRVIEMVEMEKLTDYTCNPEYTTVCTQKIAAQVSFVNAVVGLNQSAVALAGFGTVPITHLRKYPSQLLHQAFDMKVSITAYWSIVVRRIVDSVTLYLQFTVKNLVNSQFQKEIVEELGGGGDVEKMLDESPAVACKREKLKNSIKLLKESKEAVAAVLDQNHGHGYRY</sequence>
<evidence type="ECO:0000313" key="7">
    <source>
        <dbReference type="Proteomes" id="UP000264353"/>
    </source>
</evidence>
<evidence type="ECO:0000256" key="2">
    <source>
        <dbReference type="ARBA" id="ARBA00023134"/>
    </source>
</evidence>
<dbReference type="GO" id="GO:0005525">
    <property type="term" value="F:GTP binding"/>
    <property type="evidence" value="ECO:0007669"/>
    <property type="project" value="InterPro"/>
</dbReference>
<dbReference type="EMBL" id="CM010635">
    <property type="protein sequence ID" value="RID50656.1"/>
    <property type="molecule type" value="Genomic_DNA"/>
</dbReference>
<dbReference type="PROSITE" id="PS51718">
    <property type="entry name" value="G_DYNAMIN_2"/>
    <property type="match status" value="1"/>
</dbReference>
<evidence type="ECO:0000259" key="4">
    <source>
        <dbReference type="PROSITE" id="PS51388"/>
    </source>
</evidence>
<keyword evidence="3" id="KW-0505">Motor protein</keyword>
<dbReference type="PANTHER" id="PTHR11566:SF173">
    <property type="entry name" value="DYNAMIN-RELATED PROTEIN 4C"/>
    <property type="match status" value="1"/>
</dbReference>
<protein>
    <recommendedName>
        <fullName evidence="8">Dynamin-type G domain-containing protein</fullName>
    </recommendedName>
</protein>
<dbReference type="SMART" id="SM00302">
    <property type="entry name" value="GED"/>
    <property type="match status" value="1"/>
</dbReference>
<dbReference type="InterPro" id="IPR027417">
    <property type="entry name" value="P-loop_NTPase"/>
</dbReference>
<dbReference type="SUPFAM" id="SSF52540">
    <property type="entry name" value="P-loop containing nucleoside triphosphate hydrolases"/>
    <property type="match status" value="1"/>
</dbReference>
<evidence type="ECO:0008006" key="8">
    <source>
        <dbReference type="Google" id="ProtNLM"/>
    </source>
</evidence>
<dbReference type="Pfam" id="PF01031">
    <property type="entry name" value="Dynamin_M"/>
    <property type="match status" value="1"/>
</dbReference>
<dbReference type="InterPro" id="IPR022812">
    <property type="entry name" value="Dynamin"/>
</dbReference>
<dbReference type="Gene3D" id="1.20.120.1240">
    <property type="entry name" value="Dynamin, middle domain"/>
    <property type="match status" value="1"/>
</dbReference>
<accession>A0A397YIY3</accession>
<dbReference type="AlphaFoldDB" id="A0A397YIY3"/>
<name>A0A397YIY3_BRACM</name>
<dbReference type="GO" id="GO:0005737">
    <property type="term" value="C:cytoplasm"/>
    <property type="evidence" value="ECO:0007669"/>
    <property type="project" value="UniProtKB-ARBA"/>
</dbReference>
<dbReference type="InterPro" id="IPR020850">
    <property type="entry name" value="GED_dom"/>
</dbReference>
<dbReference type="InterPro" id="IPR045063">
    <property type="entry name" value="Dynamin_N"/>
</dbReference>
<dbReference type="Proteomes" id="UP000264353">
    <property type="component" value="Chromosome A8"/>
</dbReference>
<dbReference type="InterPro" id="IPR003130">
    <property type="entry name" value="GED"/>
</dbReference>
<keyword evidence="2" id="KW-0342">GTP-binding</keyword>
<evidence type="ECO:0000313" key="6">
    <source>
        <dbReference type="EMBL" id="RID50656.1"/>
    </source>
</evidence>
<dbReference type="InterPro" id="IPR001401">
    <property type="entry name" value="Dynamin_GTPase"/>
</dbReference>
<gene>
    <name evidence="6" type="ORF">BRARA_H01366</name>
</gene>
<reference evidence="6 7" key="1">
    <citation type="submission" date="2018-06" db="EMBL/GenBank/DDBJ databases">
        <title>WGS assembly of Brassica rapa FPsc.</title>
        <authorList>
            <person name="Bowman J."/>
            <person name="Kohchi T."/>
            <person name="Yamato K."/>
            <person name="Jenkins J."/>
            <person name="Shu S."/>
            <person name="Ishizaki K."/>
            <person name="Yamaoka S."/>
            <person name="Nishihama R."/>
            <person name="Nakamura Y."/>
            <person name="Berger F."/>
            <person name="Adam C."/>
            <person name="Aki S."/>
            <person name="Althoff F."/>
            <person name="Araki T."/>
            <person name="Arteaga-Vazquez M."/>
            <person name="Balasubrmanian S."/>
            <person name="Bauer D."/>
            <person name="Boehm C."/>
            <person name="Briginshaw L."/>
            <person name="Caballero-Perez J."/>
            <person name="Catarino B."/>
            <person name="Chen F."/>
            <person name="Chiyoda S."/>
            <person name="Chovatia M."/>
            <person name="Davies K."/>
            <person name="Delmans M."/>
            <person name="Demura T."/>
            <person name="Dierschke T."/>
            <person name="Dolan L."/>
            <person name="Dorantes-Acosta A."/>
            <person name="Eklund D."/>
            <person name="Florent S."/>
            <person name="Flores-Sandoval E."/>
            <person name="Fujiyama A."/>
            <person name="Fukuzawa H."/>
            <person name="Galik B."/>
            <person name="Grimanelli D."/>
            <person name="Grimwood J."/>
            <person name="Grossniklaus U."/>
            <person name="Hamada T."/>
            <person name="Haseloff J."/>
            <person name="Hetherington A."/>
            <person name="Higo A."/>
            <person name="Hirakawa Y."/>
            <person name="Hundley H."/>
            <person name="Ikeda Y."/>
            <person name="Inoue K."/>
            <person name="Inoue S."/>
            <person name="Ishida S."/>
            <person name="Jia Q."/>
            <person name="Kakita M."/>
            <person name="Kanazawa T."/>
            <person name="Kawai Y."/>
            <person name="Kawashima T."/>
            <person name="Kennedy M."/>
            <person name="Kinose K."/>
            <person name="Kinoshita T."/>
            <person name="Kohara Y."/>
            <person name="Koide E."/>
            <person name="Komatsu K."/>
            <person name="Kopischke S."/>
            <person name="Kubo M."/>
            <person name="Kyozuka J."/>
            <person name="Lagercrantz U."/>
            <person name="Lin S."/>
            <person name="Lindquist E."/>
            <person name="Lipzen A."/>
            <person name="Lu C."/>
            <person name="Luna E."/>
            <person name="Martienssen R."/>
            <person name="Minamino N."/>
            <person name="Mizutani M."/>
            <person name="Mizutani M."/>
            <person name="Mochizuki N."/>
            <person name="Monte I."/>
            <person name="Mosher R."/>
            <person name="Nagasaki H."/>
            <person name="Nakagami H."/>
            <person name="Naramoto S."/>
            <person name="Nishitani K."/>
            <person name="Ohtani M."/>
            <person name="Okamoto T."/>
            <person name="Okumura M."/>
            <person name="Phillips J."/>
            <person name="Pollak B."/>
            <person name="Reinders A."/>
            <person name="Roevekamp M."/>
            <person name="Sano R."/>
            <person name="Sawa S."/>
            <person name="Schmid M."/>
            <person name="Shirakawa M."/>
            <person name="Solano R."/>
            <person name="Spunde A."/>
            <person name="Suetsugu N."/>
            <person name="Sugano S."/>
            <person name="Sugiyama A."/>
            <person name="Sun R."/>
            <person name="Suzuki Y."/>
            <person name="Takenaka M."/>
            <person name="Takezawa D."/>
            <person name="Tomogane H."/>
            <person name="Tsuzuki M."/>
            <person name="Ueda T."/>
            <person name="Umeda M."/>
            <person name="Ward J."/>
            <person name="Watanabe Y."/>
            <person name="Yazaki K."/>
            <person name="Yokoyama R."/>
            <person name="Yoshitake Y."/>
            <person name="Yotsui I."/>
            <person name="Zachgo S."/>
            <person name="Schmutz J."/>
        </authorList>
    </citation>
    <scope>NUCLEOTIDE SEQUENCE [LARGE SCALE GENOMIC DNA]</scope>
    <source>
        <strain evidence="7">cv. B-3</strain>
    </source>
</reference>
<feature type="domain" description="GED" evidence="4">
    <location>
        <begin position="508"/>
        <end position="599"/>
    </location>
</feature>
<keyword evidence="1" id="KW-0547">Nucleotide-binding</keyword>
<evidence type="ECO:0000259" key="5">
    <source>
        <dbReference type="PROSITE" id="PS51718"/>
    </source>
</evidence>